<feature type="signal peptide" evidence="1">
    <location>
        <begin position="1"/>
        <end position="19"/>
    </location>
</feature>
<dbReference type="AlphaFoldDB" id="A0A7K0KK59"/>
<evidence type="ECO:0000313" key="2">
    <source>
        <dbReference type="EMBL" id="MST85845.1"/>
    </source>
</evidence>
<reference evidence="2 3" key="1">
    <citation type="submission" date="2019-08" db="EMBL/GenBank/DDBJ databases">
        <title>In-depth cultivation of the pig gut microbiome towards novel bacterial diversity and tailored functional studies.</title>
        <authorList>
            <person name="Wylensek D."/>
            <person name="Hitch T.C.A."/>
            <person name="Clavel T."/>
        </authorList>
    </citation>
    <scope>NUCLEOTIDE SEQUENCE [LARGE SCALE GENOMIC DNA]</scope>
    <source>
        <strain evidence="2 3">LKV-178-WT-2A</strain>
    </source>
</reference>
<organism evidence="2 3">
    <name type="scientific">Hallella mizrahii</name>
    <dbReference type="NCBI Taxonomy" id="2606637"/>
    <lineage>
        <taxon>Bacteria</taxon>
        <taxon>Pseudomonadati</taxon>
        <taxon>Bacteroidota</taxon>
        <taxon>Bacteroidia</taxon>
        <taxon>Bacteroidales</taxon>
        <taxon>Prevotellaceae</taxon>
        <taxon>Hallella</taxon>
    </lineage>
</organism>
<gene>
    <name evidence="2" type="ORF">FYJ73_14420</name>
</gene>
<proteinExistence type="predicted"/>
<feature type="chain" id="PRO_5029802421" description="Lipocalin-like domain-containing protein" evidence="1">
    <location>
        <begin position="20"/>
        <end position="225"/>
    </location>
</feature>
<keyword evidence="3" id="KW-1185">Reference proteome</keyword>
<evidence type="ECO:0008006" key="4">
    <source>
        <dbReference type="Google" id="ProtNLM"/>
    </source>
</evidence>
<evidence type="ECO:0000313" key="3">
    <source>
        <dbReference type="Proteomes" id="UP000438914"/>
    </source>
</evidence>
<evidence type="ECO:0000256" key="1">
    <source>
        <dbReference type="SAM" id="SignalP"/>
    </source>
</evidence>
<sequence>MKKLFTLAALALCALTINAQTTISFSEVKAGGSLNGQTITSTLDGFSLTVTDTKKKVSVDGNEARFGTAESNTLYEYRLKSGGKSSSANCMSIAVPSSGTLEICVRTGKNGETDRNLVLTQDGKELYNKVVQEADATSITLEDGNSSNVYPIVAVPVSKGTVDVAYPTNSLNFYAFTFTPTTTSISSTVQAKKTNNVADYNLAGQRVDKNYKGIVISDGKKVIRK</sequence>
<protein>
    <recommendedName>
        <fullName evidence="4">Lipocalin-like domain-containing protein</fullName>
    </recommendedName>
</protein>
<name>A0A7K0KK59_9BACT</name>
<dbReference type="EMBL" id="VUNG01000056">
    <property type="protein sequence ID" value="MST85845.1"/>
    <property type="molecule type" value="Genomic_DNA"/>
</dbReference>
<dbReference type="Proteomes" id="UP000438914">
    <property type="component" value="Unassembled WGS sequence"/>
</dbReference>
<accession>A0A7K0KK59</accession>
<dbReference type="RefSeq" id="WP_154535444.1">
    <property type="nucleotide sequence ID" value="NZ_VUNG01000056.1"/>
</dbReference>
<comment type="caution">
    <text evidence="2">The sequence shown here is derived from an EMBL/GenBank/DDBJ whole genome shotgun (WGS) entry which is preliminary data.</text>
</comment>
<keyword evidence="1" id="KW-0732">Signal</keyword>